<evidence type="ECO:0000256" key="7">
    <source>
        <dbReference type="SAM" id="Phobius"/>
    </source>
</evidence>
<dbReference type="Pfam" id="PF03062">
    <property type="entry name" value="MBOAT"/>
    <property type="match status" value="1"/>
</dbReference>
<accession>R0MEQ2</accession>
<dbReference type="GO" id="GO:0016746">
    <property type="term" value="F:acyltransferase activity"/>
    <property type="evidence" value="ECO:0007669"/>
    <property type="project" value="UniProtKB-KW"/>
</dbReference>
<organism evidence="8 9">
    <name type="scientific">Nosema bombycis (strain CQ1 / CVCC 102059)</name>
    <name type="common">Microsporidian parasite</name>
    <name type="synonym">Pebrine of silkworm</name>
    <dbReference type="NCBI Taxonomy" id="578461"/>
    <lineage>
        <taxon>Eukaryota</taxon>
        <taxon>Fungi</taxon>
        <taxon>Fungi incertae sedis</taxon>
        <taxon>Microsporidia</taxon>
        <taxon>Nosematidae</taxon>
        <taxon>Nosema</taxon>
    </lineage>
</organism>
<proteinExistence type="predicted"/>
<dbReference type="InterPro" id="IPR049941">
    <property type="entry name" value="LPLAT_7/PORCN-like"/>
</dbReference>
<dbReference type="AlphaFoldDB" id="R0MEQ2"/>
<gene>
    <name evidence="8" type="primary">ALE1</name>
    <name evidence="8" type="ORF">NBO_398g0008</name>
</gene>
<dbReference type="InterPro" id="IPR004299">
    <property type="entry name" value="MBOAT_fam"/>
</dbReference>
<name>R0MEQ2_NOSB1</name>
<evidence type="ECO:0000313" key="8">
    <source>
        <dbReference type="EMBL" id="EOB12610.1"/>
    </source>
</evidence>
<dbReference type="OMA" id="NITQFGQ"/>
<dbReference type="VEuPathDB" id="MicrosporidiaDB:NBO_398g0008"/>
<comment type="subcellular location">
    <subcellularLocation>
        <location evidence="1">Membrane</location>
        <topology evidence="1">Multi-pass membrane protein</topology>
    </subcellularLocation>
</comment>
<dbReference type="EMBL" id="KB909306">
    <property type="protein sequence ID" value="EOB12610.1"/>
    <property type="molecule type" value="Genomic_DNA"/>
</dbReference>
<keyword evidence="3 7" id="KW-0812">Transmembrane</keyword>
<feature type="transmembrane region" description="Helical" evidence="7">
    <location>
        <begin position="63"/>
        <end position="87"/>
    </location>
</feature>
<evidence type="ECO:0000256" key="4">
    <source>
        <dbReference type="ARBA" id="ARBA00022989"/>
    </source>
</evidence>
<evidence type="ECO:0000256" key="6">
    <source>
        <dbReference type="ARBA" id="ARBA00023315"/>
    </source>
</evidence>
<evidence type="ECO:0000313" key="9">
    <source>
        <dbReference type="Proteomes" id="UP000016927"/>
    </source>
</evidence>
<feature type="transmembrane region" description="Helical" evidence="7">
    <location>
        <begin position="362"/>
        <end position="379"/>
    </location>
</feature>
<evidence type="ECO:0000256" key="2">
    <source>
        <dbReference type="ARBA" id="ARBA00022679"/>
    </source>
</evidence>
<dbReference type="OrthoDB" id="2189411at2759"/>
<keyword evidence="9" id="KW-1185">Reference proteome</keyword>
<feature type="transmembrane region" description="Helical" evidence="7">
    <location>
        <begin position="33"/>
        <end position="57"/>
    </location>
</feature>
<keyword evidence="6 8" id="KW-0012">Acyltransferase</keyword>
<feature type="transmembrane region" description="Helical" evidence="7">
    <location>
        <begin position="301"/>
        <end position="321"/>
    </location>
</feature>
<feature type="transmembrane region" description="Helical" evidence="7">
    <location>
        <begin position="163"/>
        <end position="183"/>
    </location>
</feature>
<dbReference type="Proteomes" id="UP000016927">
    <property type="component" value="Unassembled WGS sequence"/>
</dbReference>
<feature type="transmembrane region" description="Helical" evidence="7">
    <location>
        <begin position="132"/>
        <end position="151"/>
    </location>
</feature>
<sequence length="389" mass="45571">MTFKGITEIDLRFISATFLTIIFSKFCKLKNGLLPLCLSFIILLVAFGIRLTNFILWSFIFNLFLLLTFKCNEYVFTVLNFVNLYIFKIKGKVIDSRVGGTFDISGVLMLTTIKMCYIGKEYDTKKHSLKDAVGYLTFIPGLFLGPTPTFLEYVNKKESTQRSVPWFYVLKSLIFLLTFKFFFDQYFPIEVLYLKGLSLPRKLINLYLFNVGRRMRFYFAWNFTNACYILQGYDNMENVNISKVEFATSIKDLSQGWNIKTNQWLKICFFDKLKHKNIFFASLMTFLVSALWHGINVGYLIMFLSFGISIPIVKCVNKLILSRVNLVFPVLSRIQMMFFVAYFSSPFFILNLKNTLRVWEGVYFYGHLYCLFCGLLFLISKRLCAMFTY</sequence>
<reference evidence="8 9" key="1">
    <citation type="journal article" date="2013" name="BMC Genomics">
        <title>Comparative genomics of parasitic silkworm microsporidia reveal an association between genome expansion and host adaptation.</title>
        <authorList>
            <person name="Pan G."/>
            <person name="Xu J."/>
            <person name="Li T."/>
            <person name="Xia Q."/>
            <person name="Liu S.L."/>
            <person name="Zhang G."/>
            <person name="Li S."/>
            <person name="Li C."/>
            <person name="Liu H."/>
            <person name="Yang L."/>
            <person name="Liu T."/>
            <person name="Zhang X."/>
            <person name="Wu Z."/>
            <person name="Fan W."/>
            <person name="Dang X."/>
            <person name="Xiang H."/>
            <person name="Tao M."/>
            <person name="Li Y."/>
            <person name="Hu J."/>
            <person name="Li Z."/>
            <person name="Lin L."/>
            <person name="Luo J."/>
            <person name="Geng L."/>
            <person name="Wang L."/>
            <person name="Long M."/>
            <person name="Wan Y."/>
            <person name="He N."/>
            <person name="Zhang Z."/>
            <person name="Lu C."/>
            <person name="Keeling P.J."/>
            <person name="Wang J."/>
            <person name="Xiang Z."/>
            <person name="Zhou Z."/>
        </authorList>
    </citation>
    <scope>NUCLEOTIDE SEQUENCE [LARGE SCALE GENOMIC DNA]</scope>
    <source>
        <strain evidence="9">CQ1 / CVCC 102059</strain>
    </source>
</reference>
<dbReference type="GO" id="GO:0016020">
    <property type="term" value="C:membrane"/>
    <property type="evidence" value="ECO:0007669"/>
    <property type="project" value="UniProtKB-SubCell"/>
</dbReference>
<feature type="transmembrane region" description="Helical" evidence="7">
    <location>
        <begin position="333"/>
        <end position="350"/>
    </location>
</feature>
<keyword evidence="5 7" id="KW-0472">Membrane</keyword>
<dbReference type="HOGENOM" id="CLU_052673_0_0_1"/>
<feature type="transmembrane region" description="Helical" evidence="7">
    <location>
        <begin position="278"/>
        <end position="295"/>
    </location>
</feature>
<evidence type="ECO:0000256" key="3">
    <source>
        <dbReference type="ARBA" id="ARBA00022692"/>
    </source>
</evidence>
<dbReference type="STRING" id="578461.R0MEQ2"/>
<evidence type="ECO:0000256" key="1">
    <source>
        <dbReference type="ARBA" id="ARBA00004141"/>
    </source>
</evidence>
<protein>
    <submittedName>
        <fullName evidence="8">Lysophospholipid acyltransferase</fullName>
    </submittedName>
</protein>
<dbReference type="GO" id="GO:0030258">
    <property type="term" value="P:lipid modification"/>
    <property type="evidence" value="ECO:0007669"/>
    <property type="project" value="TreeGrafter"/>
</dbReference>
<keyword evidence="2 8" id="KW-0808">Transferase</keyword>
<dbReference type="PANTHER" id="PTHR13906:SF4">
    <property type="entry name" value="LYSOPHOSPHOLIPID ACYLTRANSFERASE 6"/>
    <property type="match status" value="1"/>
</dbReference>
<dbReference type="PANTHER" id="PTHR13906">
    <property type="entry name" value="PORCUPINE"/>
    <property type="match status" value="1"/>
</dbReference>
<keyword evidence="4 7" id="KW-1133">Transmembrane helix</keyword>
<evidence type="ECO:0000256" key="5">
    <source>
        <dbReference type="ARBA" id="ARBA00023136"/>
    </source>
</evidence>